<dbReference type="GO" id="GO:0005886">
    <property type="term" value="C:plasma membrane"/>
    <property type="evidence" value="ECO:0007669"/>
    <property type="project" value="UniProtKB-SubCell"/>
</dbReference>
<evidence type="ECO:0000256" key="2">
    <source>
        <dbReference type="ARBA" id="ARBA00022475"/>
    </source>
</evidence>
<feature type="transmembrane region" description="Helical" evidence="3">
    <location>
        <begin position="284"/>
        <end position="303"/>
    </location>
</feature>
<dbReference type="InterPro" id="IPR050375">
    <property type="entry name" value="MFS_TsgA-like"/>
</dbReference>
<evidence type="ECO:0000313" key="4">
    <source>
        <dbReference type="EMBL" id="CCG85082.1"/>
    </source>
</evidence>
<dbReference type="PANTHER" id="PTHR43702:SF3">
    <property type="entry name" value="PROTEIN TSGA"/>
    <property type="match status" value="1"/>
</dbReference>
<dbReference type="PANTHER" id="PTHR43702">
    <property type="entry name" value="L-FUCOSE-PROTON SYMPORTER"/>
    <property type="match status" value="1"/>
</dbReference>
<evidence type="ECO:0000256" key="1">
    <source>
        <dbReference type="ARBA" id="ARBA00004429"/>
    </source>
</evidence>
<feature type="transmembrane region" description="Helical" evidence="3">
    <location>
        <begin position="22"/>
        <end position="43"/>
    </location>
</feature>
<keyword evidence="3" id="KW-0812">Transmembrane</keyword>
<dbReference type="InterPro" id="IPR036259">
    <property type="entry name" value="MFS_trans_sf"/>
</dbReference>
<sequence>MAGGAGPIGVNTNTNFLRGRQLIWPLSLVISLFFLWGFSYGLLDVLNKHFQTVLKISRLESTGLQVMYFGGGYFFWSPVAAEVLRRRGYKFTIIMGLCFYAIGAVFFWPTAHFTSADHRLSSYGGFLACTFIIACGLATLETSANSYAVVIGDPASASARLQFCQSWNGVASFIGPLIASKFFFTGENQNNLTNVQYVYLAVACAGAAVAVLFAFSKLPEVSEPVFDEDSPDLPDIGPLRKQYNMIFAFGAQFCYVGAQVTIASFFLNYVTENSTIPTNTASQYLSYSLIIFTIGRFFATALATIFQADFLLTVYTLIAIVINCIILATKGKGGVGALMAIFFLESPMYPTIFTLGTANLGRHTRRGAGILVMGVAGGAVFPPIQGAIADNVNTRVSYVVPLVGFIYVLGYAAFHWVRSGRHVLRVKDVAMVPNRASLTQLEKSGSGASGGGAYEKNNNVSVNYTEHA</sequence>
<feature type="transmembrane region" description="Helical" evidence="3">
    <location>
        <begin position="91"/>
        <end position="108"/>
    </location>
</feature>
<dbReference type="Proteomes" id="UP000013776">
    <property type="component" value="Unassembled WGS sequence"/>
</dbReference>
<name>R4XGR4_TAPDE</name>
<dbReference type="Gene3D" id="1.20.1250.20">
    <property type="entry name" value="MFS general substrate transporter like domains"/>
    <property type="match status" value="2"/>
</dbReference>
<protein>
    <submittedName>
        <fullName evidence="4">Uncharacterized protein</fullName>
    </submittedName>
</protein>
<evidence type="ECO:0000313" key="5">
    <source>
        <dbReference type="Proteomes" id="UP000013776"/>
    </source>
</evidence>
<dbReference type="SUPFAM" id="SSF103473">
    <property type="entry name" value="MFS general substrate transporter"/>
    <property type="match status" value="1"/>
</dbReference>
<feature type="transmembrane region" description="Helical" evidence="3">
    <location>
        <begin position="367"/>
        <end position="384"/>
    </location>
</feature>
<organism evidence="4 5">
    <name type="scientific">Taphrina deformans (strain PYCC 5710 / ATCC 11124 / CBS 356.35 / IMI 108563 / JCM 9778 / NBRC 8474)</name>
    <name type="common">Peach leaf curl fungus</name>
    <name type="synonym">Lalaria deformans</name>
    <dbReference type="NCBI Taxonomy" id="1097556"/>
    <lineage>
        <taxon>Eukaryota</taxon>
        <taxon>Fungi</taxon>
        <taxon>Dikarya</taxon>
        <taxon>Ascomycota</taxon>
        <taxon>Taphrinomycotina</taxon>
        <taxon>Taphrinomycetes</taxon>
        <taxon>Taphrinales</taxon>
        <taxon>Taphrinaceae</taxon>
        <taxon>Taphrina</taxon>
    </lineage>
</organism>
<dbReference type="AlphaFoldDB" id="R4XGR4"/>
<comment type="subcellular location">
    <subcellularLocation>
        <location evidence="1">Cell inner membrane</location>
        <topology evidence="1">Multi-pass membrane protein</topology>
    </subcellularLocation>
</comment>
<keyword evidence="3" id="KW-0472">Membrane</keyword>
<evidence type="ECO:0000256" key="3">
    <source>
        <dbReference type="SAM" id="Phobius"/>
    </source>
</evidence>
<feature type="transmembrane region" description="Helical" evidence="3">
    <location>
        <begin position="396"/>
        <end position="417"/>
    </location>
</feature>
<dbReference type="EMBL" id="CAHR02000435">
    <property type="protein sequence ID" value="CCG85082.1"/>
    <property type="molecule type" value="Genomic_DNA"/>
</dbReference>
<gene>
    <name evidence="4" type="ORF">TAPDE_005674</name>
</gene>
<dbReference type="STRING" id="1097556.R4XGR4"/>
<proteinExistence type="predicted"/>
<reference evidence="4 5" key="1">
    <citation type="journal article" date="2013" name="MBio">
        <title>Genome sequencing of the plant pathogen Taphrina deformans, the causal agent of peach leaf curl.</title>
        <authorList>
            <person name="Cisse O.H."/>
            <person name="Almeida J.M.G.C.F."/>
            <person name="Fonseca A."/>
            <person name="Kumar A.A."/>
            <person name="Salojaervi J."/>
            <person name="Overmyer K."/>
            <person name="Hauser P.M."/>
            <person name="Pagni M."/>
        </authorList>
    </citation>
    <scope>NUCLEOTIDE SEQUENCE [LARGE SCALE GENOMIC DNA]</scope>
    <source>
        <strain evidence="5">PYCC 5710 / ATCC 11124 / CBS 356.35 / IMI 108563 / JCM 9778 / NBRC 8474</strain>
    </source>
</reference>
<keyword evidence="5" id="KW-1185">Reference proteome</keyword>
<keyword evidence="2" id="KW-1003">Cell membrane</keyword>
<dbReference type="OrthoDB" id="546893at2759"/>
<keyword evidence="3" id="KW-1133">Transmembrane helix</keyword>
<dbReference type="eggNOG" id="ENOG502QPVD">
    <property type="taxonomic scope" value="Eukaryota"/>
</dbReference>
<dbReference type="VEuPathDB" id="FungiDB:TAPDE_005674"/>
<feature type="transmembrane region" description="Helical" evidence="3">
    <location>
        <begin position="120"/>
        <end position="140"/>
    </location>
</feature>
<feature type="transmembrane region" description="Helical" evidence="3">
    <location>
        <begin position="196"/>
        <end position="215"/>
    </location>
</feature>
<feature type="transmembrane region" description="Helical" evidence="3">
    <location>
        <begin position="63"/>
        <end position="84"/>
    </location>
</feature>
<feature type="transmembrane region" description="Helical" evidence="3">
    <location>
        <begin position="246"/>
        <end position="269"/>
    </location>
</feature>
<feature type="transmembrane region" description="Helical" evidence="3">
    <location>
        <begin position="310"/>
        <end position="329"/>
    </location>
</feature>
<accession>R4XGR4</accession>
<comment type="caution">
    <text evidence="4">The sequence shown here is derived from an EMBL/GenBank/DDBJ whole genome shotgun (WGS) entry which is preliminary data.</text>
</comment>
<feature type="transmembrane region" description="Helical" evidence="3">
    <location>
        <begin position="335"/>
        <end position="355"/>
    </location>
</feature>